<feature type="region of interest" description="Disordered" evidence="6">
    <location>
        <begin position="413"/>
        <end position="437"/>
    </location>
</feature>
<evidence type="ECO:0000256" key="6">
    <source>
        <dbReference type="SAM" id="MobiDB-lite"/>
    </source>
</evidence>
<dbReference type="EMBL" id="CAJMWT010005100">
    <property type="protein sequence ID" value="CAE6501469.1"/>
    <property type="molecule type" value="Genomic_DNA"/>
</dbReference>
<dbReference type="SUPFAM" id="SSF47459">
    <property type="entry name" value="HLH, helix-loop-helix DNA-binding domain"/>
    <property type="match status" value="1"/>
</dbReference>
<keyword evidence="5" id="KW-0539">Nucleus</keyword>
<dbReference type="GO" id="GO:0005634">
    <property type="term" value="C:nucleus"/>
    <property type="evidence" value="ECO:0007669"/>
    <property type="project" value="UniProtKB-SubCell"/>
</dbReference>
<keyword evidence="2" id="KW-0805">Transcription regulation</keyword>
<evidence type="ECO:0000313" key="7">
    <source>
        <dbReference type="EMBL" id="CAE6501469.1"/>
    </source>
</evidence>
<feature type="region of interest" description="Disordered" evidence="6">
    <location>
        <begin position="76"/>
        <end position="114"/>
    </location>
</feature>
<dbReference type="Proteomes" id="UP000663843">
    <property type="component" value="Unassembled WGS sequence"/>
</dbReference>
<dbReference type="InterPro" id="IPR052207">
    <property type="entry name" value="Max-like/E-box_TFs"/>
</dbReference>
<dbReference type="AlphaFoldDB" id="A0A8H3CXF1"/>
<dbReference type="GO" id="GO:0000978">
    <property type="term" value="F:RNA polymerase II cis-regulatory region sequence-specific DNA binding"/>
    <property type="evidence" value="ECO:0007669"/>
    <property type="project" value="TreeGrafter"/>
</dbReference>
<dbReference type="PANTHER" id="PTHR15741">
    <property type="entry name" value="BASIC HELIX-LOOP-HELIX ZIP TRANSCRIPTION FACTOR"/>
    <property type="match status" value="1"/>
</dbReference>
<name>A0A8H3CXF1_9AGAM</name>
<protein>
    <recommendedName>
        <fullName evidence="9">BHLH domain-containing protein</fullName>
    </recommendedName>
</protein>
<sequence>MTLLGQHEYVEYSPLLIPMDPRIIPNAYGAYVYQSSDPRNSDPSSWGMYSPTYANSTIQVAQGKEHLHSATSALMSLQSEPSHTPDQYGPVRPPERQNSNRSQSERQSQDDWQLNPSQATSSALLGFDSQLQPDATFGGAGNYLQGAHRWASVTPSPSTPTPGSTTDGSQPTYLSGTNPVANYPSLVTHAPQPLHAQPASAGSQLMGLHPAPFPPTVVRPHPNSVGASASSRPLNPRRRSSTSNSASSSNVLPGSSLGPHGAEPVQAYHEPQSPKVKLARIRGTMNPTSDSTPGSTLREKPKLLTKDQKKRNHIHSEQKRRATIRHGYALLCEEVPSLRLAIAAAEADDAEHVVDGEGRRRRRPRGRSFAADGERLDGRAGPRSESVVLVKTIDHLKDLLATRQELLSRVQELRTGDPGGDSPWERMWDGGTGLAPEGVEYCEEDGEGESDEAEC</sequence>
<evidence type="ECO:0000313" key="8">
    <source>
        <dbReference type="Proteomes" id="UP000663843"/>
    </source>
</evidence>
<dbReference type="InterPro" id="IPR036638">
    <property type="entry name" value="HLH_DNA-bd_sf"/>
</dbReference>
<evidence type="ECO:0000256" key="4">
    <source>
        <dbReference type="ARBA" id="ARBA00023163"/>
    </source>
</evidence>
<feature type="compositionally biased region" description="Polar residues" evidence="6">
    <location>
        <begin position="285"/>
        <end position="295"/>
    </location>
</feature>
<comment type="caution">
    <text evidence="7">The sequence shown here is derived from an EMBL/GenBank/DDBJ whole genome shotgun (WGS) entry which is preliminary data.</text>
</comment>
<feature type="compositionally biased region" description="Low complexity" evidence="6">
    <location>
        <begin position="152"/>
        <end position="172"/>
    </location>
</feature>
<proteinExistence type="predicted"/>
<dbReference type="PANTHER" id="PTHR15741:SF27">
    <property type="entry name" value="TRANSCRIPTION FACTOR AP-4"/>
    <property type="match status" value="1"/>
</dbReference>
<feature type="region of interest" description="Disordered" evidence="6">
    <location>
        <begin position="355"/>
        <end position="380"/>
    </location>
</feature>
<reference evidence="7" key="1">
    <citation type="submission" date="2021-01" db="EMBL/GenBank/DDBJ databases">
        <authorList>
            <person name="Kaushik A."/>
        </authorList>
    </citation>
    <scope>NUCLEOTIDE SEQUENCE</scope>
    <source>
        <strain evidence="7">AG2-2IIIB</strain>
    </source>
</reference>
<keyword evidence="4" id="KW-0804">Transcription</keyword>
<dbReference type="GO" id="GO:0046983">
    <property type="term" value="F:protein dimerization activity"/>
    <property type="evidence" value="ECO:0007669"/>
    <property type="project" value="InterPro"/>
</dbReference>
<keyword evidence="3" id="KW-0238">DNA-binding</keyword>
<feature type="compositionally biased region" description="Basic and acidic residues" evidence="6">
    <location>
        <begin position="297"/>
        <end position="307"/>
    </location>
</feature>
<accession>A0A8H3CXF1</accession>
<dbReference type="GO" id="GO:0000981">
    <property type="term" value="F:DNA-binding transcription factor activity, RNA polymerase II-specific"/>
    <property type="evidence" value="ECO:0007669"/>
    <property type="project" value="TreeGrafter"/>
</dbReference>
<evidence type="ECO:0000256" key="5">
    <source>
        <dbReference type="ARBA" id="ARBA00023242"/>
    </source>
</evidence>
<evidence type="ECO:0000256" key="2">
    <source>
        <dbReference type="ARBA" id="ARBA00023015"/>
    </source>
</evidence>
<evidence type="ECO:0008006" key="9">
    <source>
        <dbReference type="Google" id="ProtNLM"/>
    </source>
</evidence>
<gene>
    <name evidence="7" type="ORF">RDB_LOCUS139946</name>
</gene>
<feature type="compositionally biased region" description="Low complexity" evidence="6">
    <location>
        <begin position="241"/>
        <end position="257"/>
    </location>
</feature>
<feature type="region of interest" description="Disordered" evidence="6">
    <location>
        <begin position="150"/>
        <end position="320"/>
    </location>
</feature>
<dbReference type="Gene3D" id="4.10.280.10">
    <property type="entry name" value="Helix-loop-helix DNA-binding domain"/>
    <property type="match status" value="1"/>
</dbReference>
<organism evidence="7 8">
    <name type="scientific">Rhizoctonia solani</name>
    <dbReference type="NCBI Taxonomy" id="456999"/>
    <lineage>
        <taxon>Eukaryota</taxon>
        <taxon>Fungi</taxon>
        <taxon>Dikarya</taxon>
        <taxon>Basidiomycota</taxon>
        <taxon>Agaricomycotina</taxon>
        <taxon>Agaricomycetes</taxon>
        <taxon>Cantharellales</taxon>
        <taxon>Ceratobasidiaceae</taxon>
        <taxon>Rhizoctonia</taxon>
    </lineage>
</organism>
<evidence type="ECO:0000256" key="3">
    <source>
        <dbReference type="ARBA" id="ARBA00023125"/>
    </source>
</evidence>
<comment type="subcellular location">
    <subcellularLocation>
        <location evidence="1">Nucleus</location>
    </subcellularLocation>
</comment>
<evidence type="ECO:0000256" key="1">
    <source>
        <dbReference type="ARBA" id="ARBA00004123"/>
    </source>
</evidence>
<feature type="compositionally biased region" description="Polar residues" evidence="6">
    <location>
        <begin position="76"/>
        <end position="85"/>
    </location>
</feature>